<dbReference type="Proteomes" id="UP000076794">
    <property type="component" value="Chromosome"/>
</dbReference>
<evidence type="ECO:0000313" key="3">
    <source>
        <dbReference type="EMBL" id="ANC32521.1"/>
    </source>
</evidence>
<sequence length="256" mass="26571">MLNTPVGAPSTSLSPVRLQDVPRVAATLGRAFAPARTGVLAVVTWPVWVVLLVLQGGWVHDGADVVARVVRQGLRAQVASVARALLLAVLGGATVGLFVGALSVLVELGDAFSAVVVAVLSWPVAAILVVLAETARVHVRILRVHASAARGASAAQRREDVRAFRAADWLVSTAAAPDVRGGLGQVAAHVLDLASPGETVAAVAASTDRVRLYTRFGLHPLPTRPLLLVGEVPTDDAVDSPGGRSSQNVVPHREIR</sequence>
<reference evidence="3 4" key="1">
    <citation type="submission" date="2016-01" db="EMBL/GenBank/DDBJ databases">
        <title>Complete genome sequence of a soil Actinobacterium, Isoptericola dokdonensis DS-3.</title>
        <authorList>
            <person name="Kwon S.-K."/>
            <person name="Kim J.F."/>
        </authorList>
    </citation>
    <scope>NUCLEOTIDE SEQUENCE [LARGE SCALE GENOMIC DNA]</scope>
    <source>
        <strain evidence="3 4">DS-3</strain>
    </source>
</reference>
<evidence type="ECO:0000256" key="1">
    <source>
        <dbReference type="SAM" id="MobiDB-lite"/>
    </source>
</evidence>
<feature type="transmembrane region" description="Helical" evidence="2">
    <location>
        <begin position="111"/>
        <end position="132"/>
    </location>
</feature>
<dbReference type="PATRIC" id="fig|1300344.3.peg.3024"/>
<proteinExistence type="predicted"/>
<organism evidence="3 4">
    <name type="scientific">Isoptericola dokdonensis DS-3</name>
    <dbReference type="NCBI Taxonomy" id="1300344"/>
    <lineage>
        <taxon>Bacteria</taxon>
        <taxon>Bacillati</taxon>
        <taxon>Actinomycetota</taxon>
        <taxon>Actinomycetes</taxon>
        <taxon>Micrococcales</taxon>
        <taxon>Promicromonosporaceae</taxon>
        <taxon>Isoptericola</taxon>
    </lineage>
</organism>
<dbReference type="OrthoDB" id="9868438at2"/>
<accession>A0A168FUB8</accession>
<evidence type="ECO:0000313" key="4">
    <source>
        <dbReference type="Proteomes" id="UP000076794"/>
    </source>
</evidence>
<protein>
    <submittedName>
        <fullName evidence="3">Uncharacterized protein</fullName>
    </submittedName>
</protein>
<dbReference type="RefSeq" id="WP_068203762.1">
    <property type="nucleotide sequence ID" value="NZ_CP014209.1"/>
</dbReference>
<dbReference type="KEGG" id="ido:I598_3005"/>
<dbReference type="EMBL" id="CP014209">
    <property type="protein sequence ID" value="ANC32521.1"/>
    <property type="molecule type" value="Genomic_DNA"/>
</dbReference>
<keyword evidence="2" id="KW-0812">Transmembrane</keyword>
<gene>
    <name evidence="3" type="ORF">I598_3005</name>
</gene>
<dbReference type="STRING" id="1300344.I598_3005"/>
<evidence type="ECO:0000256" key="2">
    <source>
        <dbReference type="SAM" id="Phobius"/>
    </source>
</evidence>
<feature type="transmembrane region" description="Helical" evidence="2">
    <location>
        <begin position="38"/>
        <end position="59"/>
    </location>
</feature>
<keyword evidence="2" id="KW-0472">Membrane</keyword>
<name>A0A168FUB8_9MICO</name>
<dbReference type="AlphaFoldDB" id="A0A168FUB8"/>
<feature type="transmembrane region" description="Helical" evidence="2">
    <location>
        <begin position="80"/>
        <end position="105"/>
    </location>
</feature>
<keyword evidence="4" id="KW-1185">Reference proteome</keyword>
<feature type="region of interest" description="Disordered" evidence="1">
    <location>
        <begin position="233"/>
        <end position="256"/>
    </location>
</feature>
<keyword evidence="2" id="KW-1133">Transmembrane helix</keyword>